<reference evidence="2 3" key="1">
    <citation type="submission" date="2019-10" db="EMBL/GenBank/DDBJ databases">
        <title>Draft whole-genome sequence of the purple nonsulfur photosynthetic bacterium Roseospira navarrensis DSM 15114.</title>
        <authorList>
            <person name="Kyndt J.A."/>
            <person name="Meyer T.E."/>
        </authorList>
    </citation>
    <scope>NUCLEOTIDE SEQUENCE [LARGE SCALE GENOMIC DNA]</scope>
    <source>
        <strain evidence="2 3">DSM 15114</strain>
    </source>
</reference>
<evidence type="ECO:0000259" key="1">
    <source>
        <dbReference type="Pfam" id="PF01738"/>
    </source>
</evidence>
<evidence type="ECO:0000313" key="3">
    <source>
        <dbReference type="Proteomes" id="UP000434582"/>
    </source>
</evidence>
<dbReference type="Proteomes" id="UP000434582">
    <property type="component" value="Unassembled WGS sequence"/>
</dbReference>
<feature type="domain" description="Dienelactone hydrolase" evidence="1">
    <location>
        <begin position="15"/>
        <end position="222"/>
    </location>
</feature>
<gene>
    <name evidence="2" type="ORF">GHC57_03345</name>
</gene>
<proteinExistence type="predicted"/>
<dbReference type="InterPro" id="IPR029058">
    <property type="entry name" value="AB_hydrolase_fold"/>
</dbReference>
<dbReference type="PANTHER" id="PTHR46623:SF6">
    <property type="entry name" value="ALPHA_BETA-HYDROLASES SUPERFAMILY PROTEIN"/>
    <property type="match status" value="1"/>
</dbReference>
<dbReference type="SUPFAM" id="SSF53474">
    <property type="entry name" value="alpha/beta-Hydrolases"/>
    <property type="match status" value="1"/>
</dbReference>
<comment type="caution">
    <text evidence="2">The sequence shown here is derived from an EMBL/GenBank/DDBJ whole genome shotgun (WGS) entry which is preliminary data.</text>
</comment>
<dbReference type="EMBL" id="WIVE01000005">
    <property type="protein sequence ID" value="MQX35545.1"/>
    <property type="molecule type" value="Genomic_DNA"/>
</dbReference>
<dbReference type="Pfam" id="PF01738">
    <property type="entry name" value="DLH"/>
    <property type="match status" value="1"/>
</dbReference>
<name>A0A7X2D3U8_9PROT</name>
<sequence length="226" mass="24084">MGETITLNASDGHTFAAYCADPPDGTARAGLVVVQEIFGVNAHIRGLCDRFAEAGYRAIAPALFDRVERGVELAYDDEGTARGREIRGRLDWRKPLLDIDAARNLAASAGRVGIVGYCWGGSLAWLAACRLAGFAATACYYGGQIIQFAEENPRCPAILHFGAQDSLIPLDDVGRISAAHPDLPILVHAGAGHGFNCDARDSYRPEVAAAAGERTLRLFDETLTAP</sequence>
<protein>
    <submittedName>
        <fullName evidence="2">Dienelactone hydrolase family protein</fullName>
    </submittedName>
</protein>
<evidence type="ECO:0000313" key="2">
    <source>
        <dbReference type="EMBL" id="MQX35545.1"/>
    </source>
</evidence>
<keyword evidence="3" id="KW-1185">Reference proteome</keyword>
<organism evidence="2 3">
    <name type="scientific">Roseospira navarrensis</name>
    <dbReference type="NCBI Taxonomy" id="140058"/>
    <lineage>
        <taxon>Bacteria</taxon>
        <taxon>Pseudomonadati</taxon>
        <taxon>Pseudomonadota</taxon>
        <taxon>Alphaproteobacteria</taxon>
        <taxon>Rhodospirillales</taxon>
        <taxon>Rhodospirillaceae</taxon>
        <taxon>Roseospira</taxon>
    </lineage>
</organism>
<accession>A0A7X2D3U8</accession>
<dbReference type="GO" id="GO:0016787">
    <property type="term" value="F:hydrolase activity"/>
    <property type="evidence" value="ECO:0007669"/>
    <property type="project" value="UniProtKB-KW"/>
</dbReference>
<dbReference type="PANTHER" id="PTHR46623">
    <property type="entry name" value="CARBOXYMETHYLENEBUTENOLIDASE-RELATED"/>
    <property type="match status" value="1"/>
</dbReference>
<dbReference type="InterPro" id="IPR002925">
    <property type="entry name" value="Dienelactn_hydro"/>
</dbReference>
<dbReference type="InterPro" id="IPR051049">
    <property type="entry name" value="Dienelactone_hydrolase-like"/>
</dbReference>
<dbReference type="Gene3D" id="3.40.50.1820">
    <property type="entry name" value="alpha/beta hydrolase"/>
    <property type="match status" value="1"/>
</dbReference>
<keyword evidence="2" id="KW-0378">Hydrolase</keyword>
<dbReference type="OrthoDB" id="9771666at2"/>
<dbReference type="AlphaFoldDB" id="A0A7X2D3U8"/>
<dbReference type="RefSeq" id="WP_153341149.1">
    <property type="nucleotide sequence ID" value="NZ_WIVE01000005.1"/>
</dbReference>